<sequence length="187" mass="22139">MERFKEKLETIIDFDLKEIIESWSVNHIKNLERKYEIKLPKDYSFYLQHYGNAYIREGYCFIPSKDLSNNTKQAQFEIDSIYGLYNDENNIEDKINFYKELLPENLIPIADLPGGELVCIGTKDDKLNKIYFWFHEMDGENVYLVSDSFESFIMNFKKVDVEKNNLENVNLNISDKLNTFLNNASKK</sequence>
<dbReference type="OrthoDB" id="8657476at2"/>
<dbReference type="EMBL" id="RKRF01000008">
    <property type="protein sequence ID" value="RPF54153.1"/>
    <property type="molecule type" value="Genomic_DNA"/>
</dbReference>
<dbReference type="Pfam" id="PF09346">
    <property type="entry name" value="SMI1_KNR4"/>
    <property type="match status" value="1"/>
</dbReference>
<dbReference type="Proteomes" id="UP000276443">
    <property type="component" value="Unassembled WGS sequence"/>
</dbReference>
<dbReference type="InterPro" id="IPR037883">
    <property type="entry name" value="Knr4/Smi1-like_sf"/>
</dbReference>
<evidence type="ECO:0000313" key="2">
    <source>
        <dbReference type="EMBL" id="RPF54153.1"/>
    </source>
</evidence>
<dbReference type="InterPro" id="IPR018958">
    <property type="entry name" value="Knr4/Smi1-like_dom"/>
</dbReference>
<evidence type="ECO:0000259" key="1">
    <source>
        <dbReference type="SMART" id="SM00860"/>
    </source>
</evidence>
<proteinExistence type="predicted"/>
<dbReference type="RefSeq" id="WP_124220917.1">
    <property type="nucleotide sequence ID" value="NZ_RKRF01000008.1"/>
</dbReference>
<feature type="domain" description="Knr4/Smi1-like" evidence="1">
    <location>
        <begin position="24"/>
        <end position="155"/>
    </location>
</feature>
<name>A0A3N5B9S7_9BACI</name>
<dbReference type="SMART" id="SM00860">
    <property type="entry name" value="SMI1_KNR4"/>
    <property type="match status" value="1"/>
</dbReference>
<comment type="caution">
    <text evidence="2">The sequence shown here is derived from an EMBL/GenBank/DDBJ whole genome shotgun (WGS) entry which is preliminary data.</text>
</comment>
<dbReference type="AlphaFoldDB" id="A0A3N5B9S7"/>
<organism evidence="2 3">
    <name type="scientific">Aquisalibacillus elongatus</name>
    <dbReference type="NCBI Taxonomy" id="485577"/>
    <lineage>
        <taxon>Bacteria</taxon>
        <taxon>Bacillati</taxon>
        <taxon>Bacillota</taxon>
        <taxon>Bacilli</taxon>
        <taxon>Bacillales</taxon>
        <taxon>Bacillaceae</taxon>
        <taxon>Aquisalibacillus</taxon>
    </lineage>
</organism>
<dbReference type="SUPFAM" id="SSF160631">
    <property type="entry name" value="SMI1/KNR4-like"/>
    <property type="match status" value="1"/>
</dbReference>
<dbReference type="Gene3D" id="3.40.1580.10">
    <property type="entry name" value="SMI1/KNR4-like"/>
    <property type="match status" value="1"/>
</dbReference>
<reference evidence="2 3" key="1">
    <citation type="submission" date="2018-11" db="EMBL/GenBank/DDBJ databases">
        <title>Genomic Encyclopedia of Type Strains, Phase IV (KMG-IV): sequencing the most valuable type-strain genomes for metagenomic binning, comparative biology and taxonomic classification.</title>
        <authorList>
            <person name="Goeker M."/>
        </authorList>
    </citation>
    <scope>NUCLEOTIDE SEQUENCE [LARGE SCALE GENOMIC DNA]</scope>
    <source>
        <strain evidence="2 3">DSM 18090</strain>
    </source>
</reference>
<gene>
    <name evidence="2" type="ORF">EDC24_1344</name>
</gene>
<protein>
    <submittedName>
        <fullName evidence="2">SUKH superfamily protein</fullName>
    </submittedName>
</protein>
<evidence type="ECO:0000313" key="3">
    <source>
        <dbReference type="Proteomes" id="UP000276443"/>
    </source>
</evidence>
<keyword evidence="3" id="KW-1185">Reference proteome</keyword>
<accession>A0A3N5B9S7</accession>